<comment type="caution">
    <text evidence="7">The sequence shown here is derived from an EMBL/GenBank/DDBJ whole genome shotgun (WGS) entry which is preliminary data.</text>
</comment>
<evidence type="ECO:0000256" key="2">
    <source>
        <dbReference type="ARBA" id="ARBA00022475"/>
    </source>
</evidence>
<dbReference type="GO" id="GO:0050909">
    <property type="term" value="P:sensory perception of taste"/>
    <property type="evidence" value="ECO:0007669"/>
    <property type="project" value="InterPro"/>
</dbReference>
<dbReference type="AlphaFoldDB" id="A0AAV8YKT1"/>
<proteinExistence type="predicted"/>
<evidence type="ECO:0000256" key="4">
    <source>
        <dbReference type="ARBA" id="ARBA00022989"/>
    </source>
</evidence>
<evidence type="ECO:0008006" key="9">
    <source>
        <dbReference type="Google" id="ProtNLM"/>
    </source>
</evidence>
<dbReference type="GO" id="GO:0005886">
    <property type="term" value="C:plasma membrane"/>
    <property type="evidence" value="ECO:0007669"/>
    <property type="project" value="UniProtKB-SubCell"/>
</dbReference>
<name>A0AAV8YKT1_9CUCU</name>
<dbReference type="Pfam" id="PF08395">
    <property type="entry name" value="7tm_7"/>
    <property type="match status" value="1"/>
</dbReference>
<evidence type="ECO:0000256" key="5">
    <source>
        <dbReference type="ARBA" id="ARBA00023136"/>
    </source>
</evidence>
<reference evidence="7" key="1">
    <citation type="journal article" date="2023" name="Insect Mol. Biol.">
        <title>Genome sequencing provides insights into the evolution of gene families encoding plant cell wall-degrading enzymes in longhorned beetles.</title>
        <authorList>
            <person name="Shin N.R."/>
            <person name="Okamura Y."/>
            <person name="Kirsch R."/>
            <person name="Pauchet Y."/>
        </authorList>
    </citation>
    <scope>NUCLEOTIDE SEQUENCE</scope>
    <source>
        <strain evidence="7">AMC_N1</strain>
    </source>
</reference>
<evidence type="ECO:0000256" key="3">
    <source>
        <dbReference type="ARBA" id="ARBA00022692"/>
    </source>
</evidence>
<keyword evidence="5 6" id="KW-0472">Membrane</keyword>
<dbReference type="InterPro" id="IPR013604">
    <property type="entry name" value="7TM_chemorcpt"/>
</dbReference>
<dbReference type="Proteomes" id="UP001162162">
    <property type="component" value="Unassembled WGS sequence"/>
</dbReference>
<sequence>MLLTLLEMSINYFELTIMISTSIVDHINFYMLLTTVLLINSFANQISKRIMDIKFELEQETKILLKLKACTANRNVLFEKFKSVTKVNDIFISMVDILKCAQALNSIYGIQILGIASVIMLFITDTLNTVFYFFTLQQLTVEIIYRKCYYSVLLMASHAFKEIIKIACKFLIAMPRGLEESDSKVLRGKILLLIKQLEFRRPYFSAAGFFEVNYGMFMYIFSGITSFVVVYVQLRISY</sequence>
<evidence type="ECO:0000313" key="7">
    <source>
        <dbReference type="EMBL" id="KAJ8951523.1"/>
    </source>
</evidence>
<feature type="transmembrane region" description="Helical" evidence="6">
    <location>
        <begin position="12"/>
        <end position="39"/>
    </location>
</feature>
<keyword evidence="2" id="KW-1003">Cell membrane</keyword>
<organism evidence="7 8">
    <name type="scientific">Aromia moschata</name>
    <dbReference type="NCBI Taxonomy" id="1265417"/>
    <lineage>
        <taxon>Eukaryota</taxon>
        <taxon>Metazoa</taxon>
        <taxon>Ecdysozoa</taxon>
        <taxon>Arthropoda</taxon>
        <taxon>Hexapoda</taxon>
        <taxon>Insecta</taxon>
        <taxon>Pterygota</taxon>
        <taxon>Neoptera</taxon>
        <taxon>Endopterygota</taxon>
        <taxon>Coleoptera</taxon>
        <taxon>Polyphaga</taxon>
        <taxon>Cucujiformia</taxon>
        <taxon>Chrysomeloidea</taxon>
        <taxon>Cerambycidae</taxon>
        <taxon>Cerambycinae</taxon>
        <taxon>Callichromatini</taxon>
        <taxon>Aromia</taxon>
    </lineage>
</organism>
<feature type="transmembrane region" description="Helical" evidence="6">
    <location>
        <begin position="103"/>
        <end position="123"/>
    </location>
</feature>
<dbReference type="EMBL" id="JAPWTK010000083">
    <property type="protein sequence ID" value="KAJ8951523.1"/>
    <property type="molecule type" value="Genomic_DNA"/>
</dbReference>
<protein>
    <recommendedName>
        <fullName evidence="9">Gustatory receptor</fullName>
    </recommendedName>
</protein>
<evidence type="ECO:0000256" key="1">
    <source>
        <dbReference type="ARBA" id="ARBA00004651"/>
    </source>
</evidence>
<keyword evidence="8" id="KW-1185">Reference proteome</keyword>
<keyword evidence="3 6" id="KW-0812">Transmembrane</keyword>
<evidence type="ECO:0000313" key="8">
    <source>
        <dbReference type="Proteomes" id="UP001162162"/>
    </source>
</evidence>
<evidence type="ECO:0000256" key="6">
    <source>
        <dbReference type="SAM" id="Phobius"/>
    </source>
</evidence>
<feature type="transmembrane region" description="Helical" evidence="6">
    <location>
        <begin position="214"/>
        <end position="234"/>
    </location>
</feature>
<keyword evidence="4 6" id="KW-1133">Transmembrane helix</keyword>
<accession>A0AAV8YKT1</accession>
<gene>
    <name evidence="7" type="ORF">NQ318_000220</name>
</gene>
<comment type="subcellular location">
    <subcellularLocation>
        <location evidence="1">Cell membrane</location>
        <topology evidence="1">Multi-pass membrane protein</topology>
    </subcellularLocation>
</comment>